<keyword evidence="4" id="KW-1185">Reference proteome</keyword>
<protein>
    <recommendedName>
        <fullName evidence="5">Lipoprotein</fullName>
    </recommendedName>
</protein>
<keyword evidence="1" id="KW-1133">Transmembrane helix</keyword>
<sequence length="275" mass="29766">MASFVRFMLVCTCLWLAACSQQALIDKLTPHPAADIAQSVLDQVRKGDVEPVKARLADSLRQDPGVEAKLRQLTGYFPAEAPRAVKLVGTKTMLINGASRYDLTYEYEFAEGWVLGNVVLAGEGDALRVQGLHVQRMAQSVEQQNAFTLSGKDATHWIVLLACIAIPSLCVYAFVLCLRTPIVRRKWLWAVGTLLGFGTLHFNWTTGAFDFQPLSILLFGASSVGNLYEPLIMGMSLPLGAIWFLACRSGLLANAAAAKAAAAKAAEAPLVQEQA</sequence>
<feature type="chain" id="PRO_5045874326" description="Lipoprotein" evidence="2">
    <location>
        <begin position="24"/>
        <end position="275"/>
    </location>
</feature>
<evidence type="ECO:0000256" key="2">
    <source>
        <dbReference type="SAM" id="SignalP"/>
    </source>
</evidence>
<keyword evidence="1" id="KW-0472">Membrane</keyword>
<gene>
    <name evidence="3" type="ORF">ISP20_17975</name>
</gene>
<keyword evidence="2" id="KW-0732">Signal</keyword>
<feature type="transmembrane region" description="Helical" evidence="1">
    <location>
        <begin position="187"/>
        <end position="207"/>
    </location>
</feature>
<organism evidence="3 4">
    <name type="scientific">Dyella kyungheensis</name>
    <dbReference type="NCBI Taxonomy" id="1242174"/>
    <lineage>
        <taxon>Bacteria</taxon>
        <taxon>Pseudomonadati</taxon>
        <taxon>Pseudomonadota</taxon>
        <taxon>Gammaproteobacteria</taxon>
        <taxon>Lysobacterales</taxon>
        <taxon>Rhodanobacteraceae</taxon>
        <taxon>Dyella</taxon>
    </lineage>
</organism>
<feature type="signal peptide" evidence="2">
    <location>
        <begin position="1"/>
        <end position="23"/>
    </location>
</feature>
<name>A0ABS2JVM4_9GAMM</name>
<evidence type="ECO:0000256" key="1">
    <source>
        <dbReference type="SAM" id="Phobius"/>
    </source>
</evidence>
<evidence type="ECO:0000313" key="4">
    <source>
        <dbReference type="Proteomes" id="UP001430065"/>
    </source>
</evidence>
<evidence type="ECO:0008006" key="5">
    <source>
        <dbReference type="Google" id="ProtNLM"/>
    </source>
</evidence>
<reference evidence="3 4" key="1">
    <citation type="submission" date="2020-10" db="EMBL/GenBank/DDBJ databases">
        <title>Phylogeny of dyella-like bacteria.</title>
        <authorList>
            <person name="Fu J."/>
        </authorList>
    </citation>
    <scope>NUCLEOTIDE SEQUENCE [LARGE SCALE GENOMIC DNA]</scope>
    <source>
        <strain evidence="3 4">THG-B117</strain>
    </source>
</reference>
<dbReference type="EMBL" id="JADIKC010000008">
    <property type="protein sequence ID" value="MBM7123060.1"/>
    <property type="molecule type" value="Genomic_DNA"/>
</dbReference>
<accession>A0ABS2JVM4</accession>
<proteinExistence type="predicted"/>
<dbReference type="PROSITE" id="PS51257">
    <property type="entry name" value="PROKAR_LIPOPROTEIN"/>
    <property type="match status" value="1"/>
</dbReference>
<feature type="transmembrane region" description="Helical" evidence="1">
    <location>
        <begin position="154"/>
        <end position="175"/>
    </location>
</feature>
<dbReference type="RefSeq" id="WP_204637510.1">
    <property type="nucleotide sequence ID" value="NZ_JADIKC010000008.1"/>
</dbReference>
<dbReference type="Proteomes" id="UP001430065">
    <property type="component" value="Unassembled WGS sequence"/>
</dbReference>
<keyword evidence="1" id="KW-0812">Transmembrane</keyword>
<feature type="transmembrane region" description="Helical" evidence="1">
    <location>
        <begin position="227"/>
        <end position="246"/>
    </location>
</feature>
<comment type="caution">
    <text evidence="3">The sequence shown here is derived from an EMBL/GenBank/DDBJ whole genome shotgun (WGS) entry which is preliminary data.</text>
</comment>
<evidence type="ECO:0000313" key="3">
    <source>
        <dbReference type="EMBL" id="MBM7123060.1"/>
    </source>
</evidence>